<reference evidence="1 2" key="1">
    <citation type="submission" date="2012-10" db="EMBL/GenBank/DDBJ databases">
        <authorList>
            <person name="Zafar N."/>
            <person name="Inman J."/>
            <person name="Hall N."/>
            <person name="Lorenzi H."/>
            <person name="Caler E."/>
        </authorList>
    </citation>
    <scope>NUCLEOTIDE SEQUENCE [LARGE SCALE GENOMIC DNA]</scope>
    <source>
        <strain evidence="1 2">IP1</strain>
    </source>
</reference>
<dbReference type="GeneID" id="14887481"/>
<evidence type="ECO:0008006" key="3">
    <source>
        <dbReference type="Google" id="ProtNLM"/>
    </source>
</evidence>
<sequence length="909" mass="104738">MPSTAYSVCGLSLFSNTSFYWALNLVISPESRGYKHFAEMNLGYDGDWAVASKYVIRGYGYTKPNWAWQFGEKFNLTFIYHEAAVIGLIYTETNELLFNMTYTYNTTNLNFPAAPTLRGNGMKTNYYLLTASADVYTDKPRLAPPFYKTDFACEYPEKQTATGFFRVAKSSLDKKFWFYDPNGYPFFLLGTDHINFAAGYDWVLSQSPYNEVVKSKYNNSVTEWCDAQITRLKEWGFNGVTMNYQSCLIHKGLVHTTRHESTNFAKQVDYIVPSTSWTGFPNVYSELWEDYLGMLLKDISETREDPWIIGHFFDNELQWWGEREQQGNLKGDWNLLNSTWILSKNSTAKIHAGEIIQQWIEVNESGSTYKQSFEKLFGVKNINSIQDFLESEKSGEVWSEDGKSIGRKFLRDTAERYFRTVKSTFQKYDKNHIYLCARFPGVYPDILDIINKYCDINTFNNYPFVSPISGVPQNVVKYLRSIAASTPDIPMMITEWSFPSLDAGLPCTSGAGTRVDNQNEKANSIQFFQAQLMNLEFVVGSDYFMFIDQSIHGSAETFQENSNYGLVNGSDVPYDTVTQKIRQINREVCRRRVGNYSFNDYNANKKLLFAENETKNFMLNKEILRGIWLNVTDNKNIHLFYQNVDLGRFEVNIRYSYQLKNDTQNTISKGFWTPTFVKLNRVFESTDTVELYYQCTTWENKTCEFCFVIPKGEIIKKSMHKNMKRAEKKTPWIAVRLSKYSDGYSLSNEIQNYKVIGTNVILSQTEFGSESVYGATSGNINYWKSEQSLVLTKYNTGVGAWAFPDSIRVYRQYTKTLSMGQTFEKEENMNVDGVFEANKENLKRAGLYVFFPFETNCGKGEFGCFNQSLDYVMNEIAIQYTLPIPPELPSISGTATYAIFVAFIMLLTI</sequence>
<name>A0A0A1U924_ENTIV</name>
<evidence type="ECO:0000313" key="2">
    <source>
        <dbReference type="Proteomes" id="UP000014680"/>
    </source>
</evidence>
<keyword evidence="2" id="KW-1185">Reference proteome</keyword>
<dbReference type="OrthoDB" id="5279280at2759"/>
<dbReference type="InterPro" id="IPR017853">
    <property type="entry name" value="GH"/>
</dbReference>
<dbReference type="EMBL" id="KB206755">
    <property type="protein sequence ID" value="ELP88483.1"/>
    <property type="molecule type" value="Genomic_DNA"/>
</dbReference>
<dbReference type="Proteomes" id="UP000014680">
    <property type="component" value="Unassembled WGS sequence"/>
</dbReference>
<dbReference type="RefSeq" id="XP_004255254.1">
    <property type="nucleotide sequence ID" value="XM_004255206.1"/>
</dbReference>
<accession>A0A0A1U924</accession>
<protein>
    <recommendedName>
        <fullName evidence="3">Agarase</fullName>
    </recommendedName>
</protein>
<organism evidence="1 2">
    <name type="scientific">Entamoeba invadens IP1</name>
    <dbReference type="NCBI Taxonomy" id="370355"/>
    <lineage>
        <taxon>Eukaryota</taxon>
        <taxon>Amoebozoa</taxon>
        <taxon>Evosea</taxon>
        <taxon>Archamoebae</taxon>
        <taxon>Mastigamoebida</taxon>
        <taxon>Entamoebidae</taxon>
        <taxon>Entamoeba</taxon>
    </lineage>
</organism>
<dbReference type="KEGG" id="eiv:EIN_344030"/>
<dbReference type="VEuPathDB" id="AmoebaDB:EIN_344030"/>
<proteinExistence type="predicted"/>
<dbReference type="AlphaFoldDB" id="A0A0A1U924"/>
<dbReference type="SUPFAM" id="SSF51445">
    <property type="entry name" value="(Trans)glycosidases"/>
    <property type="match status" value="1"/>
</dbReference>
<evidence type="ECO:0000313" key="1">
    <source>
        <dbReference type="EMBL" id="ELP88483.1"/>
    </source>
</evidence>
<gene>
    <name evidence="1" type="ORF">EIN_344030</name>
</gene>
<dbReference type="Gene3D" id="3.20.20.80">
    <property type="entry name" value="Glycosidases"/>
    <property type="match status" value="1"/>
</dbReference>